<name>A0A2J6PRS0_9HELO</name>
<dbReference type="EMBL" id="KZ613504">
    <property type="protein sequence ID" value="PMD16636.1"/>
    <property type="molecule type" value="Genomic_DNA"/>
</dbReference>
<dbReference type="SUPFAM" id="SSF57701">
    <property type="entry name" value="Zn2/Cys6 DNA-binding domain"/>
    <property type="match status" value="1"/>
</dbReference>
<organism evidence="4 5">
    <name type="scientific">Hyaloscypha hepaticicola</name>
    <dbReference type="NCBI Taxonomy" id="2082293"/>
    <lineage>
        <taxon>Eukaryota</taxon>
        <taxon>Fungi</taxon>
        <taxon>Dikarya</taxon>
        <taxon>Ascomycota</taxon>
        <taxon>Pezizomycotina</taxon>
        <taxon>Leotiomycetes</taxon>
        <taxon>Helotiales</taxon>
        <taxon>Hyaloscyphaceae</taxon>
        <taxon>Hyaloscypha</taxon>
    </lineage>
</organism>
<proteinExistence type="predicted"/>
<dbReference type="PROSITE" id="PS50048">
    <property type="entry name" value="ZN2_CY6_FUNGAL_2"/>
    <property type="match status" value="1"/>
</dbReference>
<dbReference type="PANTHER" id="PTHR38791:SF13">
    <property type="entry name" value="ZN(2)-C6 FUNGAL-TYPE DOMAIN-CONTAINING PROTEIN"/>
    <property type="match status" value="1"/>
</dbReference>
<feature type="domain" description="Zn(2)-C6 fungal-type" evidence="3">
    <location>
        <begin position="10"/>
        <end position="38"/>
    </location>
</feature>
<dbReference type="Pfam" id="PF00172">
    <property type="entry name" value="Zn_clus"/>
    <property type="match status" value="1"/>
</dbReference>
<dbReference type="CDD" id="cd00067">
    <property type="entry name" value="GAL4"/>
    <property type="match status" value="1"/>
</dbReference>
<dbReference type="InterPro" id="IPR053175">
    <property type="entry name" value="DHMBA_Reg_Transcription_Factor"/>
</dbReference>
<dbReference type="InterPro" id="IPR036864">
    <property type="entry name" value="Zn2-C6_fun-type_DNA-bd_sf"/>
</dbReference>
<dbReference type="SMART" id="SM00066">
    <property type="entry name" value="GAL4"/>
    <property type="match status" value="1"/>
</dbReference>
<dbReference type="InterPro" id="IPR021858">
    <property type="entry name" value="Fun_TF"/>
</dbReference>
<dbReference type="Proteomes" id="UP000235672">
    <property type="component" value="Unassembled WGS sequence"/>
</dbReference>
<dbReference type="Pfam" id="PF11951">
    <property type="entry name" value="Fungal_trans_2"/>
    <property type="match status" value="1"/>
</dbReference>
<evidence type="ECO:0000313" key="5">
    <source>
        <dbReference type="Proteomes" id="UP000235672"/>
    </source>
</evidence>
<gene>
    <name evidence="4" type="ORF">NA56DRAFT_708527</name>
</gene>
<feature type="region of interest" description="Disordered" evidence="2">
    <location>
        <begin position="565"/>
        <end position="617"/>
    </location>
</feature>
<dbReference type="Gene3D" id="4.10.240.10">
    <property type="entry name" value="Zn(2)-C6 fungal-type DNA-binding domain"/>
    <property type="match status" value="1"/>
</dbReference>
<dbReference type="PROSITE" id="PS00463">
    <property type="entry name" value="ZN2_CY6_FUNGAL_1"/>
    <property type="match status" value="1"/>
</dbReference>
<dbReference type="GO" id="GO:0000981">
    <property type="term" value="F:DNA-binding transcription factor activity, RNA polymerase II-specific"/>
    <property type="evidence" value="ECO:0007669"/>
    <property type="project" value="InterPro"/>
</dbReference>
<dbReference type="GO" id="GO:0008270">
    <property type="term" value="F:zinc ion binding"/>
    <property type="evidence" value="ECO:0007669"/>
    <property type="project" value="InterPro"/>
</dbReference>
<evidence type="ECO:0000259" key="3">
    <source>
        <dbReference type="PROSITE" id="PS50048"/>
    </source>
</evidence>
<accession>A0A2J6PRS0</accession>
<evidence type="ECO:0000256" key="2">
    <source>
        <dbReference type="SAM" id="MobiDB-lite"/>
    </source>
</evidence>
<dbReference type="OrthoDB" id="4314040at2759"/>
<feature type="compositionally biased region" description="Low complexity" evidence="2">
    <location>
        <begin position="566"/>
        <end position="595"/>
    </location>
</feature>
<dbReference type="PANTHER" id="PTHR38791">
    <property type="entry name" value="ZN(II)2CYS6 TRANSCRIPTION FACTOR (EUROFUNG)-RELATED-RELATED"/>
    <property type="match status" value="1"/>
</dbReference>
<evidence type="ECO:0000313" key="4">
    <source>
        <dbReference type="EMBL" id="PMD16636.1"/>
    </source>
</evidence>
<protein>
    <recommendedName>
        <fullName evidence="3">Zn(2)-C6 fungal-type domain-containing protein</fullName>
    </recommendedName>
</protein>
<keyword evidence="5" id="KW-1185">Reference proteome</keyword>
<evidence type="ECO:0000256" key="1">
    <source>
        <dbReference type="ARBA" id="ARBA00023242"/>
    </source>
</evidence>
<reference evidence="4 5" key="1">
    <citation type="submission" date="2016-05" db="EMBL/GenBank/DDBJ databases">
        <title>A degradative enzymes factory behind the ericoid mycorrhizal symbiosis.</title>
        <authorList>
            <consortium name="DOE Joint Genome Institute"/>
            <person name="Martino E."/>
            <person name="Morin E."/>
            <person name="Grelet G."/>
            <person name="Kuo A."/>
            <person name="Kohler A."/>
            <person name="Daghino S."/>
            <person name="Barry K."/>
            <person name="Choi C."/>
            <person name="Cichocki N."/>
            <person name="Clum A."/>
            <person name="Copeland A."/>
            <person name="Hainaut M."/>
            <person name="Haridas S."/>
            <person name="Labutti K."/>
            <person name="Lindquist E."/>
            <person name="Lipzen A."/>
            <person name="Khouja H.-R."/>
            <person name="Murat C."/>
            <person name="Ohm R."/>
            <person name="Olson A."/>
            <person name="Spatafora J."/>
            <person name="Veneault-Fourrey C."/>
            <person name="Henrissat B."/>
            <person name="Grigoriev I."/>
            <person name="Martin F."/>
            <person name="Perotto S."/>
        </authorList>
    </citation>
    <scope>NUCLEOTIDE SEQUENCE [LARGE SCALE GENOMIC DNA]</scope>
    <source>
        <strain evidence="4 5">UAMH 7357</strain>
    </source>
</reference>
<sequence length="671" mass="74294">MVYCGKPSRGCQMCRTRRIKCDETKPTCHQCQKSRRQCPGYKDDFDLVFRNETQATERRARKASNGKKFHSTINFASPDTSYFTVPDLMIEDGAEILETPSSDSDTFMESRPLPALTIPVDEQAPCYFMSNYVITPRHAARGYFDFLMPMLKTESADSPIALAFSAVALAALGGRPDRRGSRWRGDSFLQYTRALRAVNLALQNPSQQLKDATLASIVMLGFFENMVTERGHASAWFSHVEGAVQVVKLRGKKQLRTKIGYSLFACVRNQMVIQCMASGKPPPLGSEWWISDFAKDDIGVFSVKLNLRVSELRHEINGALATYSRTPENFQKVMDLMKRAQAMEQDYQDWQVSLPSDWRARTVAWVDQIPGGEIAKAEVCPGRVDMYDDVWLANTWNHTRVARLFISGAIVRCAAWICSPVDYRTTPEYAQSVRLCVDLVTDIIASIPYHLGWRVGLSGTLITPGDMGSPITPETFSCPKALGGFFCLWPLFAINNSDYTSDSQRNWAKGRLIWISENLGLKHAKVLSAFQLRLPSMIIRRDCMLHTPPSAQMIAAAAARGFVPGSSTASMSPSPTLTTPSPNSNQTPTSSNSSPIPVLDRAGTSWMGAGNGGGAAGNAGGREGGYVLNPLQQREAMQREAWEKERSSLLKKASNSQGDSVERLVRAYLAV</sequence>
<dbReference type="InterPro" id="IPR001138">
    <property type="entry name" value="Zn2Cys6_DnaBD"/>
</dbReference>
<keyword evidence="1" id="KW-0539">Nucleus</keyword>
<dbReference type="STRING" id="1745343.A0A2J6PRS0"/>
<dbReference type="AlphaFoldDB" id="A0A2J6PRS0"/>